<comment type="catalytic activity">
    <reaction evidence="10 11">
        <text>5,6-dimethylbenzimidazole + nicotinate beta-D-ribonucleotide = alpha-ribazole 5'-phosphate + nicotinate + H(+)</text>
        <dbReference type="Rhea" id="RHEA:11196"/>
        <dbReference type="ChEBI" id="CHEBI:15378"/>
        <dbReference type="ChEBI" id="CHEBI:15890"/>
        <dbReference type="ChEBI" id="CHEBI:32544"/>
        <dbReference type="ChEBI" id="CHEBI:57502"/>
        <dbReference type="ChEBI" id="CHEBI:57918"/>
        <dbReference type="EC" id="2.4.2.21"/>
    </reaction>
</comment>
<keyword evidence="8 11" id="KW-0808">Transferase</keyword>
<dbReference type="NCBIfam" id="NF000996">
    <property type="entry name" value="PRK00105.1"/>
    <property type="match status" value="1"/>
</dbReference>
<dbReference type="EC" id="2.4.2.21" evidence="4 11"/>
<evidence type="ECO:0000313" key="13">
    <source>
        <dbReference type="Proteomes" id="UP000886780"/>
    </source>
</evidence>
<dbReference type="HAMAP" id="MF_00230">
    <property type="entry name" value="CobT"/>
    <property type="match status" value="1"/>
</dbReference>
<dbReference type="EMBL" id="DXEU01000011">
    <property type="protein sequence ID" value="HIX51279.1"/>
    <property type="molecule type" value="Genomic_DNA"/>
</dbReference>
<keyword evidence="6 11" id="KW-0169">Cobalamin biosynthesis</keyword>
<comment type="pathway">
    <text evidence="2 11">Nucleoside biosynthesis; alpha-ribazole biosynthesis; alpha-ribazole from 5,6-dimethylbenzimidazole: step 1/2.</text>
</comment>
<evidence type="ECO:0000256" key="7">
    <source>
        <dbReference type="ARBA" id="ARBA00022676"/>
    </source>
</evidence>
<protein>
    <recommendedName>
        <fullName evidence="5 11">Nicotinate-nucleotide--dimethylbenzimidazole phosphoribosyltransferase</fullName>
        <shortName evidence="11">NN:DBI PRT</shortName>
        <ecNumber evidence="4 11">2.4.2.21</ecNumber>
    </recommendedName>
    <alternativeName>
        <fullName evidence="9 11">N(1)-alpha-phosphoribosyltransferase</fullName>
    </alternativeName>
</protein>
<dbReference type="Gene3D" id="1.10.1610.10">
    <property type="match status" value="1"/>
</dbReference>
<dbReference type="InterPro" id="IPR036087">
    <property type="entry name" value="Nict_dMeBzImd_PRibTrfase_sf"/>
</dbReference>
<dbReference type="Gene3D" id="3.40.50.10210">
    <property type="match status" value="1"/>
</dbReference>
<reference evidence="12" key="2">
    <citation type="submission" date="2021-04" db="EMBL/GenBank/DDBJ databases">
        <authorList>
            <person name="Gilroy R."/>
        </authorList>
    </citation>
    <scope>NUCLEOTIDE SEQUENCE</scope>
    <source>
        <strain evidence="12">ChiGjej4B4-12881</strain>
    </source>
</reference>
<dbReference type="Pfam" id="PF02277">
    <property type="entry name" value="DBI_PRT"/>
    <property type="match status" value="1"/>
</dbReference>
<evidence type="ECO:0000256" key="11">
    <source>
        <dbReference type="HAMAP-Rule" id="MF_00230"/>
    </source>
</evidence>
<evidence type="ECO:0000256" key="3">
    <source>
        <dbReference type="ARBA" id="ARBA00007110"/>
    </source>
</evidence>
<dbReference type="Proteomes" id="UP000886780">
    <property type="component" value="Unassembled WGS sequence"/>
</dbReference>
<sequence>MIEIRKPDKRAMEEAADRWNHIAKPLHGLGVLEDVIIKIAGMTGSADVNLDQKAVVVMCADNGVVDEGVSQTGREVTAAVTRNFTVGNASVCIMARRAGAEVVPVDIGVADSLEGCGRVYPLQSCKIMAGTRNFAREEAMTEAEARAAVAVGIGQVKRLKERGCRIIATGEMGIGNTTTSSALVSVLLGKEVRAVTGRGAGLSDESLERKVQVIEKAIALHRPNWQDPMDVLKKLGGLDIAGLAGVFLGGAMYGIPVVVDGFISAAAALTAERMCPGCADYMLASHVSAEPAGAMVLTALGLKPVIQAGMCLGEGTGAVAALPLFQMAADVYSQMSTFQENSIQEYQEFSHA</sequence>
<gene>
    <name evidence="11 12" type="primary">cobT</name>
    <name evidence="12" type="ORF">IAA28_00570</name>
</gene>
<accession>A0A9D2AW41</accession>
<evidence type="ECO:0000256" key="9">
    <source>
        <dbReference type="ARBA" id="ARBA00030686"/>
    </source>
</evidence>
<evidence type="ECO:0000256" key="10">
    <source>
        <dbReference type="ARBA" id="ARBA00047340"/>
    </source>
</evidence>
<name>A0A9D2AW41_9FIRM</name>
<dbReference type="GO" id="GO:0009236">
    <property type="term" value="P:cobalamin biosynthetic process"/>
    <property type="evidence" value="ECO:0007669"/>
    <property type="project" value="UniProtKB-UniRule"/>
</dbReference>
<evidence type="ECO:0000256" key="6">
    <source>
        <dbReference type="ARBA" id="ARBA00022573"/>
    </source>
</evidence>
<dbReference type="InterPro" id="IPR003200">
    <property type="entry name" value="Nict_dMeBzImd_PRibTrfase"/>
</dbReference>
<comment type="caution">
    <text evidence="12">The sequence shown here is derived from an EMBL/GenBank/DDBJ whole genome shotgun (WGS) entry which is preliminary data.</text>
</comment>
<comment type="function">
    <text evidence="1 11">Catalyzes the synthesis of alpha-ribazole-5'-phosphate from nicotinate mononucleotide (NAMN) and 5,6-dimethylbenzimidazole (DMB).</text>
</comment>
<dbReference type="GO" id="GO:0008939">
    <property type="term" value="F:nicotinate-nucleotide-dimethylbenzimidazole phosphoribosyltransferase activity"/>
    <property type="evidence" value="ECO:0007669"/>
    <property type="project" value="UniProtKB-UniRule"/>
</dbReference>
<evidence type="ECO:0000256" key="8">
    <source>
        <dbReference type="ARBA" id="ARBA00022679"/>
    </source>
</evidence>
<dbReference type="PANTHER" id="PTHR43463:SF1">
    <property type="entry name" value="NICOTINATE-NUCLEOTIDE--DIMETHYLBENZIMIDAZOLE PHOSPHORIBOSYLTRANSFERASE"/>
    <property type="match status" value="1"/>
</dbReference>
<dbReference type="InterPro" id="IPR017846">
    <property type="entry name" value="Nict_dMeBzImd_PRibTrfase_bact"/>
</dbReference>
<dbReference type="FunFam" id="3.40.50.10210:FF:000001">
    <property type="entry name" value="Nicotinate-nucleotide--dimethylbenzimidazole phosphoribosyltransferase"/>
    <property type="match status" value="1"/>
</dbReference>
<organism evidence="12 13">
    <name type="scientific">Candidatus Lachnoclostridium stercoripullorum</name>
    <dbReference type="NCBI Taxonomy" id="2838635"/>
    <lineage>
        <taxon>Bacteria</taxon>
        <taxon>Bacillati</taxon>
        <taxon>Bacillota</taxon>
        <taxon>Clostridia</taxon>
        <taxon>Lachnospirales</taxon>
        <taxon>Lachnospiraceae</taxon>
    </lineage>
</organism>
<evidence type="ECO:0000313" key="12">
    <source>
        <dbReference type="EMBL" id="HIX51279.1"/>
    </source>
</evidence>
<dbReference type="SUPFAM" id="SSF52733">
    <property type="entry name" value="Nicotinate mononucleotide:5,6-dimethylbenzimidazole phosphoribosyltransferase (CobT)"/>
    <property type="match status" value="1"/>
</dbReference>
<dbReference type="NCBIfam" id="TIGR03160">
    <property type="entry name" value="cobT_DBIPRT"/>
    <property type="match status" value="1"/>
</dbReference>
<proteinExistence type="inferred from homology"/>
<dbReference type="AlphaFoldDB" id="A0A9D2AW41"/>
<dbReference type="PANTHER" id="PTHR43463">
    <property type="entry name" value="NICOTINATE-NUCLEOTIDE--DIMETHYLBENZIMIDAZOLE PHOSPHORIBOSYLTRANSFERASE"/>
    <property type="match status" value="1"/>
</dbReference>
<keyword evidence="7 11" id="KW-0328">Glycosyltransferase</keyword>
<evidence type="ECO:0000256" key="2">
    <source>
        <dbReference type="ARBA" id="ARBA00005049"/>
    </source>
</evidence>
<reference evidence="12" key="1">
    <citation type="journal article" date="2021" name="PeerJ">
        <title>Extensive microbial diversity within the chicken gut microbiome revealed by metagenomics and culture.</title>
        <authorList>
            <person name="Gilroy R."/>
            <person name="Ravi A."/>
            <person name="Getino M."/>
            <person name="Pursley I."/>
            <person name="Horton D.L."/>
            <person name="Alikhan N.F."/>
            <person name="Baker D."/>
            <person name="Gharbi K."/>
            <person name="Hall N."/>
            <person name="Watson M."/>
            <person name="Adriaenssens E.M."/>
            <person name="Foster-Nyarko E."/>
            <person name="Jarju S."/>
            <person name="Secka A."/>
            <person name="Antonio M."/>
            <person name="Oren A."/>
            <person name="Chaudhuri R.R."/>
            <person name="La Ragione R."/>
            <person name="Hildebrand F."/>
            <person name="Pallen M.J."/>
        </authorList>
    </citation>
    <scope>NUCLEOTIDE SEQUENCE</scope>
    <source>
        <strain evidence="12">ChiGjej4B4-12881</strain>
    </source>
</reference>
<dbReference type="InterPro" id="IPR023195">
    <property type="entry name" value="Nict_dMeBzImd_PRibTrfase_N"/>
</dbReference>
<evidence type="ECO:0000256" key="1">
    <source>
        <dbReference type="ARBA" id="ARBA00002197"/>
    </source>
</evidence>
<evidence type="ECO:0000256" key="4">
    <source>
        <dbReference type="ARBA" id="ARBA00011991"/>
    </source>
</evidence>
<dbReference type="CDD" id="cd02439">
    <property type="entry name" value="DMB-PRT_CobT"/>
    <property type="match status" value="1"/>
</dbReference>
<feature type="active site" description="Proton acceptor" evidence="11">
    <location>
        <position position="314"/>
    </location>
</feature>
<evidence type="ECO:0000256" key="5">
    <source>
        <dbReference type="ARBA" id="ARBA00015486"/>
    </source>
</evidence>
<comment type="similarity">
    <text evidence="3 11">Belongs to the CobT family.</text>
</comment>